<reference evidence="2 3" key="1">
    <citation type="submission" date="2017-08" db="EMBL/GenBank/DDBJ databases">
        <title>Genomic and metabolic characterisation of spoilage-associated Pseudomonas species.</title>
        <authorList>
            <person name="Stanborough T."/>
            <person name="Fegan N."/>
            <person name="Powell S.M."/>
            <person name="Singh T."/>
            <person name="Tamplin M.L."/>
            <person name="Chandry P.S."/>
        </authorList>
    </citation>
    <scope>NUCLEOTIDE SEQUENCE [LARGE SCALE GENOMIC DNA]</scope>
    <source>
        <strain evidence="2 3">L1802</strain>
    </source>
</reference>
<dbReference type="AlphaFoldDB" id="A0A266NDD6"/>
<evidence type="ECO:0000256" key="1">
    <source>
        <dbReference type="SAM" id="MobiDB-lite"/>
    </source>
</evidence>
<name>A0A266NDD6_9PSED</name>
<feature type="region of interest" description="Disordered" evidence="1">
    <location>
        <begin position="124"/>
        <end position="144"/>
    </location>
</feature>
<evidence type="ECO:0000313" key="2">
    <source>
        <dbReference type="EMBL" id="OZY60430.1"/>
    </source>
</evidence>
<dbReference type="Proteomes" id="UP000215788">
    <property type="component" value="Unassembled WGS sequence"/>
</dbReference>
<dbReference type="EMBL" id="NQKI01000006">
    <property type="protein sequence ID" value="OZY60430.1"/>
    <property type="molecule type" value="Genomic_DNA"/>
</dbReference>
<proteinExistence type="predicted"/>
<gene>
    <name evidence="2" type="ORF">CJF39_05985</name>
</gene>
<feature type="compositionally biased region" description="Basic and acidic residues" evidence="1">
    <location>
        <begin position="125"/>
        <end position="143"/>
    </location>
</feature>
<sequence>MKASIVGISIAALVAVCCWFGWGAYQSHQESSQALSAVQASAVLFERQISARDEDGITLAEYSSRASGTLESLDKEAGKLASVDWSHRPADRDVALAFIDGCKAMTRLASARVRLMVEESNAQEAYDRATKELHEASSSEREWKHKRFASASDDLIATLQKKIDESKGAKGKIEKFLAADDAVKTAFGENKGLSKPVAEDFRKSISPPPPEKDSDAKS</sequence>
<dbReference type="OrthoDB" id="7033007at2"/>
<evidence type="ECO:0000313" key="3">
    <source>
        <dbReference type="Proteomes" id="UP000215788"/>
    </source>
</evidence>
<dbReference type="RefSeq" id="WP_094988681.1">
    <property type="nucleotide sequence ID" value="NZ_JAAQYD010000023.1"/>
</dbReference>
<accession>A0A266NDD6</accession>
<feature type="region of interest" description="Disordered" evidence="1">
    <location>
        <begin position="197"/>
        <end position="218"/>
    </location>
</feature>
<comment type="caution">
    <text evidence="2">The sequence shown here is derived from an EMBL/GenBank/DDBJ whole genome shotgun (WGS) entry which is preliminary data.</text>
</comment>
<protein>
    <submittedName>
        <fullName evidence="2">Uncharacterized protein</fullName>
    </submittedName>
</protein>
<organism evidence="2 3">
    <name type="scientific">Pseudomonas lundensis</name>
    <dbReference type="NCBI Taxonomy" id="86185"/>
    <lineage>
        <taxon>Bacteria</taxon>
        <taxon>Pseudomonadati</taxon>
        <taxon>Pseudomonadota</taxon>
        <taxon>Gammaproteobacteria</taxon>
        <taxon>Pseudomonadales</taxon>
        <taxon>Pseudomonadaceae</taxon>
        <taxon>Pseudomonas</taxon>
    </lineage>
</organism>